<dbReference type="RefSeq" id="WP_301209667.1">
    <property type="nucleotide sequence ID" value="NZ_JAROCF010000001.1"/>
</dbReference>
<dbReference type="SMART" id="SM00421">
    <property type="entry name" value="HTH_LUXR"/>
    <property type="match status" value="1"/>
</dbReference>
<dbReference type="PROSITE" id="PS50043">
    <property type="entry name" value="HTH_LUXR_2"/>
    <property type="match status" value="1"/>
</dbReference>
<proteinExistence type="predicted"/>
<evidence type="ECO:0000313" key="5">
    <source>
        <dbReference type="EMBL" id="MDN4612847.1"/>
    </source>
</evidence>
<dbReference type="PANTHER" id="PTHR44688">
    <property type="entry name" value="DNA-BINDING TRANSCRIPTIONAL ACTIVATOR DEVR_DOSR"/>
    <property type="match status" value="1"/>
</dbReference>
<keyword evidence="3" id="KW-0804">Transcription</keyword>
<dbReference type="Proteomes" id="UP001174208">
    <property type="component" value="Unassembled WGS sequence"/>
</dbReference>
<keyword evidence="2" id="KW-0238">DNA-binding</keyword>
<dbReference type="Pfam" id="PF00196">
    <property type="entry name" value="GerE"/>
    <property type="match status" value="1"/>
</dbReference>
<keyword evidence="6" id="KW-1185">Reference proteome</keyword>
<evidence type="ECO:0000256" key="3">
    <source>
        <dbReference type="ARBA" id="ARBA00023163"/>
    </source>
</evidence>
<dbReference type="InterPro" id="IPR016032">
    <property type="entry name" value="Sig_transdc_resp-reg_C-effctor"/>
</dbReference>
<dbReference type="SUPFAM" id="SSF48452">
    <property type="entry name" value="TPR-like"/>
    <property type="match status" value="1"/>
</dbReference>
<organism evidence="5 6">
    <name type="scientific">Leifsonia williamsii</name>
    <dbReference type="NCBI Taxonomy" id="3035919"/>
    <lineage>
        <taxon>Bacteria</taxon>
        <taxon>Bacillati</taxon>
        <taxon>Actinomycetota</taxon>
        <taxon>Actinomycetes</taxon>
        <taxon>Micrococcales</taxon>
        <taxon>Microbacteriaceae</taxon>
        <taxon>Leifsonia</taxon>
    </lineage>
</organism>
<protein>
    <submittedName>
        <fullName evidence="5">Helix-turn-helix transcriptional regulator</fullName>
    </submittedName>
</protein>
<reference evidence="5" key="1">
    <citation type="submission" date="2023-06" db="EMBL/GenBank/DDBJ databases">
        <title>MT1 and MT2 Draft Genomes of Novel Species.</title>
        <authorList>
            <person name="Venkateswaran K."/>
        </authorList>
    </citation>
    <scope>NUCLEOTIDE SEQUENCE</scope>
    <source>
        <strain evidence="5">F6_8S_P_1B</strain>
    </source>
</reference>
<evidence type="ECO:0000256" key="2">
    <source>
        <dbReference type="ARBA" id="ARBA00023125"/>
    </source>
</evidence>
<dbReference type="EMBL" id="JAROCF010000001">
    <property type="protein sequence ID" value="MDN4612847.1"/>
    <property type="molecule type" value="Genomic_DNA"/>
</dbReference>
<dbReference type="PANTHER" id="PTHR44688:SF16">
    <property type="entry name" value="DNA-BINDING TRANSCRIPTIONAL ACTIVATOR DEVR_DOSR"/>
    <property type="match status" value="1"/>
</dbReference>
<evidence type="ECO:0000259" key="4">
    <source>
        <dbReference type="PROSITE" id="PS50043"/>
    </source>
</evidence>
<dbReference type="CDD" id="cd06170">
    <property type="entry name" value="LuxR_C_like"/>
    <property type="match status" value="1"/>
</dbReference>
<dbReference type="InterPro" id="IPR011990">
    <property type="entry name" value="TPR-like_helical_dom_sf"/>
</dbReference>
<dbReference type="SUPFAM" id="SSF46894">
    <property type="entry name" value="C-terminal effector domain of the bipartite response regulators"/>
    <property type="match status" value="1"/>
</dbReference>
<evidence type="ECO:0000313" key="6">
    <source>
        <dbReference type="Proteomes" id="UP001174208"/>
    </source>
</evidence>
<gene>
    <name evidence="5" type="ORF">P5G50_00165</name>
</gene>
<dbReference type="InterPro" id="IPR000792">
    <property type="entry name" value="Tscrpt_reg_LuxR_C"/>
</dbReference>
<dbReference type="Gene3D" id="1.10.10.10">
    <property type="entry name" value="Winged helix-like DNA-binding domain superfamily/Winged helix DNA-binding domain"/>
    <property type="match status" value="1"/>
</dbReference>
<evidence type="ECO:0000256" key="1">
    <source>
        <dbReference type="ARBA" id="ARBA00023015"/>
    </source>
</evidence>
<comment type="caution">
    <text evidence="5">The sequence shown here is derived from an EMBL/GenBank/DDBJ whole genome shotgun (WGS) entry which is preliminary data.</text>
</comment>
<sequence length="537" mass="56953">MTDATEPAPADGLVEGGGSVHLDALRAAVDGRDWAAATAVVRAGWFELAAADSELTRAVLEKAPAGVLRANPLLAMELGIAYNKLRFHRIRALRYFLMAVRSARSMRNTSLDPVDRVLIRTSESAAFRLLGRTASSAAAAHAALGHLEALSDEDSGSISDLPRIYAVLGVSLLYAGDPETAMEAAARGLAEASPTPPSNGMGALALLAGVLALRGDLPHAREHLAYARTGPWTDQQRNGYSGTLYRVAEAVAALEGFDAATARAELDSLLAMTSGRHANEHWTTIARVAAAIELVDGDPAAGLATLDEFADFRAAEGRSTRARSDLARTRSLLLLALGDPDAALAVAQRDIPPGPGAQIQRARVALALGQTGTALDELRTLRSEHLSLRDAAEAAAIESAVLLRISPTPRRDGVIQRLGALLERTQLRLPLALLPPADVDRVAGTLAAQGYTRVTADLPDRFLLRDVEPEALLSDRELAVLRGLVRTGSVSEIAAVQVVSVNTVKTQLRSVYRKLGVSNREDAVAVARERHLLPEHD</sequence>
<accession>A0ABT8K740</accession>
<feature type="domain" description="HTH luxR-type" evidence="4">
    <location>
        <begin position="466"/>
        <end position="531"/>
    </location>
</feature>
<keyword evidence="1" id="KW-0805">Transcription regulation</keyword>
<name>A0ABT8K740_9MICO</name>
<dbReference type="InterPro" id="IPR036388">
    <property type="entry name" value="WH-like_DNA-bd_sf"/>
</dbReference>